<protein>
    <submittedName>
        <fullName evidence="1">Uncharacterized protein</fullName>
    </submittedName>
</protein>
<accession>A0AAV4DDE3</accession>
<keyword evidence="2" id="KW-1185">Reference proteome</keyword>
<evidence type="ECO:0000313" key="1">
    <source>
        <dbReference type="EMBL" id="GFO42111.1"/>
    </source>
</evidence>
<dbReference type="EMBL" id="BLXT01007756">
    <property type="protein sequence ID" value="GFO42111.1"/>
    <property type="molecule type" value="Genomic_DNA"/>
</dbReference>
<evidence type="ECO:0000313" key="2">
    <source>
        <dbReference type="Proteomes" id="UP000735302"/>
    </source>
</evidence>
<reference evidence="1 2" key="1">
    <citation type="journal article" date="2021" name="Elife">
        <title>Chloroplast acquisition without the gene transfer in kleptoplastic sea slugs, Plakobranchus ocellatus.</title>
        <authorList>
            <person name="Maeda T."/>
            <person name="Takahashi S."/>
            <person name="Yoshida T."/>
            <person name="Shimamura S."/>
            <person name="Takaki Y."/>
            <person name="Nagai Y."/>
            <person name="Toyoda A."/>
            <person name="Suzuki Y."/>
            <person name="Arimoto A."/>
            <person name="Ishii H."/>
            <person name="Satoh N."/>
            <person name="Nishiyama T."/>
            <person name="Hasebe M."/>
            <person name="Maruyama T."/>
            <person name="Minagawa J."/>
            <person name="Obokata J."/>
            <person name="Shigenobu S."/>
        </authorList>
    </citation>
    <scope>NUCLEOTIDE SEQUENCE [LARGE SCALE GENOMIC DNA]</scope>
</reference>
<proteinExistence type="predicted"/>
<gene>
    <name evidence="1" type="ORF">PoB_006861600</name>
</gene>
<dbReference type="Proteomes" id="UP000735302">
    <property type="component" value="Unassembled WGS sequence"/>
</dbReference>
<name>A0AAV4DDE3_9GAST</name>
<dbReference type="AlphaFoldDB" id="A0AAV4DDE3"/>
<organism evidence="1 2">
    <name type="scientific">Plakobranchus ocellatus</name>
    <dbReference type="NCBI Taxonomy" id="259542"/>
    <lineage>
        <taxon>Eukaryota</taxon>
        <taxon>Metazoa</taxon>
        <taxon>Spiralia</taxon>
        <taxon>Lophotrochozoa</taxon>
        <taxon>Mollusca</taxon>
        <taxon>Gastropoda</taxon>
        <taxon>Heterobranchia</taxon>
        <taxon>Euthyneura</taxon>
        <taxon>Panpulmonata</taxon>
        <taxon>Sacoglossa</taxon>
        <taxon>Placobranchoidea</taxon>
        <taxon>Plakobranchidae</taxon>
        <taxon>Plakobranchus</taxon>
    </lineage>
</organism>
<sequence length="108" mass="12349">MSSNIALRVGLFVKLKSKRNANFSKSGFHRMVLPNETLILEHQMNKQRCKRLQQITSSEMSINDDLRRSLEICITKFSQTGTTNIEFSQTGMTNIEFSETGITNIEFS</sequence>
<comment type="caution">
    <text evidence="1">The sequence shown here is derived from an EMBL/GenBank/DDBJ whole genome shotgun (WGS) entry which is preliminary data.</text>
</comment>